<keyword evidence="3" id="KW-1185">Reference proteome</keyword>
<dbReference type="AlphaFoldDB" id="A0AB40BV08"/>
<accession>A0AB40BV08</accession>
<dbReference type="Proteomes" id="UP001515500">
    <property type="component" value="Chromosome 8"/>
</dbReference>
<feature type="domain" description="Fe2OG dioxygenase" evidence="2">
    <location>
        <begin position="147"/>
        <end position="246"/>
    </location>
</feature>
<name>A0AB40BV08_DIOCR</name>
<dbReference type="PROSITE" id="PS51471">
    <property type="entry name" value="FE2OG_OXY"/>
    <property type="match status" value="1"/>
</dbReference>
<sequence>MDSNPPLMSTYKKLLSSPLDPCNDLGVSSGEECQLPVIDLELLNTENAEFCKTDIAVAAADWGFFQTFRLIATDGAHRRPPLSTSYHGLRLIISQLNQSHVSFKHIARETIEELAALLSKLASLLAGILAERLGRNAAYLEEKCTNETCYMRLNHYPMCPMPSNLFGLVPHTDSDFLTILVQDQVGGLELMKFGKWIPVKPNPDALVVNIGDLFQAWSNGVYKSVEHRVVSSPHHERYSVAFFLCPSYDTIIQSQETETPIYRRFSFREYRQQVQEDVKLIGHKVGLSRFLA</sequence>
<dbReference type="Pfam" id="PF03171">
    <property type="entry name" value="2OG-FeII_Oxy"/>
    <property type="match status" value="1"/>
</dbReference>
<proteinExistence type="inferred from homology"/>
<dbReference type="PANTHER" id="PTHR47990">
    <property type="entry name" value="2-OXOGLUTARATE (2OG) AND FE(II)-DEPENDENT OXYGENASE SUPERFAMILY PROTEIN-RELATED"/>
    <property type="match status" value="1"/>
</dbReference>
<keyword evidence="1" id="KW-0408">Iron</keyword>
<evidence type="ECO:0000313" key="4">
    <source>
        <dbReference type="RefSeq" id="XP_039130396.1"/>
    </source>
</evidence>
<dbReference type="RefSeq" id="XP_039130396.1">
    <property type="nucleotide sequence ID" value="XM_039274462.1"/>
</dbReference>
<dbReference type="InterPro" id="IPR027443">
    <property type="entry name" value="IPNS-like_sf"/>
</dbReference>
<evidence type="ECO:0000259" key="2">
    <source>
        <dbReference type="PROSITE" id="PS51471"/>
    </source>
</evidence>
<evidence type="ECO:0000313" key="3">
    <source>
        <dbReference type="Proteomes" id="UP001515500"/>
    </source>
</evidence>
<dbReference type="Gene3D" id="2.60.120.330">
    <property type="entry name" value="B-lactam Antibiotic, Isopenicillin N Synthase, Chain"/>
    <property type="match status" value="1"/>
</dbReference>
<comment type="similarity">
    <text evidence="1">Belongs to the iron/ascorbate-dependent oxidoreductase family.</text>
</comment>
<organism evidence="3 4">
    <name type="scientific">Dioscorea cayennensis subsp. rotundata</name>
    <name type="common">White Guinea yam</name>
    <name type="synonym">Dioscorea rotundata</name>
    <dbReference type="NCBI Taxonomy" id="55577"/>
    <lineage>
        <taxon>Eukaryota</taxon>
        <taxon>Viridiplantae</taxon>
        <taxon>Streptophyta</taxon>
        <taxon>Embryophyta</taxon>
        <taxon>Tracheophyta</taxon>
        <taxon>Spermatophyta</taxon>
        <taxon>Magnoliopsida</taxon>
        <taxon>Liliopsida</taxon>
        <taxon>Dioscoreales</taxon>
        <taxon>Dioscoreaceae</taxon>
        <taxon>Dioscorea</taxon>
    </lineage>
</organism>
<dbReference type="GO" id="GO:0016491">
    <property type="term" value="F:oxidoreductase activity"/>
    <property type="evidence" value="ECO:0007669"/>
    <property type="project" value="UniProtKB-KW"/>
</dbReference>
<gene>
    <name evidence="4" type="primary">LOC120266803</name>
</gene>
<protein>
    <submittedName>
        <fullName evidence="4">Gibberellin 2-beta-dioxygenase 8-like</fullName>
    </submittedName>
</protein>
<evidence type="ECO:0000256" key="1">
    <source>
        <dbReference type="RuleBase" id="RU003682"/>
    </source>
</evidence>
<dbReference type="InterPro" id="IPR050231">
    <property type="entry name" value="Iron_ascorbate_oxido_reductase"/>
</dbReference>
<dbReference type="SUPFAM" id="SSF51197">
    <property type="entry name" value="Clavaminate synthase-like"/>
    <property type="match status" value="1"/>
</dbReference>
<dbReference type="GeneID" id="120266803"/>
<dbReference type="InterPro" id="IPR005123">
    <property type="entry name" value="Oxoglu/Fe-dep_dioxygenase_dom"/>
</dbReference>
<keyword evidence="1" id="KW-0560">Oxidoreductase</keyword>
<reference evidence="4" key="1">
    <citation type="submission" date="2025-08" db="UniProtKB">
        <authorList>
            <consortium name="RefSeq"/>
        </authorList>
    </citation>
    <scope>IDENTIFICATION</scope>
</reference>
<dbReference type="InterPro" id="IPR044861">
    <property type="entry name" value="IPNS-like_FE2OG_OXY"/>
</dbReference>
<keyword evidence="1" id="KW-0479">Metal-binding</keyword>
<dbReference type="GO" id="GO:0046872">
    <property type="term" value="F:metal ion binding"/>
    <property type="evidence" value="ECO:0007669"/>
    <property type="project" value="UniProtKB-KW"/>
</dbReference>